<reference evidence="4" key="1">
    <citation type="submission" date="2019-07" db="EMBL/GenBank/DDBJ databases">
        <title>De Novo Assembly of kiwifruit Actinidia rufa.</title>
        <authorList>
            <person name="Sugita-Konishi S."/>
            <person name="Sato K."/>
            <person name="Mori E."/>
            <person name="Abe Y."/>
            <person name="Kisaki G."/>
            <person name="Hamano K."/>
            <person name="Suezawa K."/>
            <person name="Otani M."/>
            <person name="Fukuda T."/>
            <person name="Manabe T."/>
            <person name="Gomi K."/>
            <person name="Tabuchi M."/>
            <person name="Akimitsu K."/>
            <person name="Kataoka I."/>
        </authorList>
    </citation>
    <scope>NUCLEOTIDE SEQUENCE [LARGE SCALE GENOMIC DNA]</scope>
    <source>
        <strain evidence="4">cv. Fuchu</strain>
    </source>
</reference>
<feature type="region of interest" description="Disordered" evidence="2">
    <location>
        <begin position="334"/>
        <end position="375"/>
    </location>
</feature>
<comment type="caution">
    <text evidence="3">The sequence shown here is derived from an EMBL/GenBank/DDBJ whole genome shotgun (WGS) entry which is preliminary data.</text>
</comment>
<dbReference type="AlphaFoldDB" id="A0A7J0DJJ6"/>
<organism evidence="3 4">
    <name type="scientific">Actinidia rufa</name>
    <dbReference type="NCBI Taxonomy" id="165716"/>
    <lineage>
        <taxon>Eukaryota</taxon>
        <taxon>Viridiplantae</taxon>
        <taxon>Streptophyta</taxon>
        <taxon>Embryophyta</taxon>
        <taxon>Tracheophyta</taxon>
        <taxon>Spermatophyta</taxon>
        <taxon>Magnoliopsida</taxon>
        <taxon>eudicotyledons</taxon>
        <taxon>Gunneridae</taxon>
        <taxon>Pentapetalae</taxon>
        <taxon>asterids</taxon>
        <taxon>Ericales</taxon>
        <taxon>Actinidiaceae</taxon>
        <taxon>Actinidia</taxon>
    </lineage>
</organism>
<evidence type="ECO:0000313" key="4">
    <source>
        <dbReference type="Proteomes" id="UP000585474"/>
    </source>
</evidence>
<proteinExistence type="predicted"/>
<evidence type="ECO:0000256" key="1">
    <source>
        <dbReference type="SAM" id="Coils"/>
    </source>
</evidence>
<dbReference type="InterPro" id="IPR021109">
    <property type="entry name" value="Peptidase_aspartic_dom_sf"/>
</dbReference>
<protein>
    <submittedName>
        <fullName evidence="3">Uncharacterized protein</fullName>
    </submittedName>
</protein>
<gene>
    <name evidence="3" type="ORF">Acr_00g0046790</name>
</gene>
<dbReference type="Gene3D" id="2.40.70.10">
    <property type="entry name" value="Acid Proteases"/>
    <property type="match status" value="1"/>
</dbReference>
<name>A0A7J0DJJ6_9ERIC</name>
<feature type="compositionally biased region" description="Basic and acidic residues" evidence="2">
    <location>
        <begin position="334"/>
        <end position="365"/>
    </location>
</feature>
<accession>A0A7J0DJJ6</accession>
<dbReference type="Proteomes" id="UP000585474">
    <property type="component" value="Unassembled WGS sequence"/>
</dbReference>
<dbReference type="PANTHER" id="PTHR33067">
    <property type="entry name" value="RNA-DIRECTED DNA POLYMERASE-RELATED"/>
    <property type="match status" value="1"/>
</dbReference>
<evidence type="ECO:0000313" key="3">
    <source>
        <dbReference type="EMBL" id="GFS36585.1"/>
    </source>
</evidence>
<dbReference type="OrthoDB" id="778454at2759"/>
<dbReference type="CDD" id="cd00303">
    <property type="entry name" value="retropepsin_like"/>
    <property type="match status" value="1"/>
</dbReference>
<keyword evidence="4" id="KW-1185">Reference proteome</keyword>
<evidence type="ECO:0000256" key="2">
    <source>
        <dbReference type="SAM" id="MobiDB-lite"/>
    </source>
</evidence>
<feature type="coiled-coil region" evidence="1">
    <location>
        <begin position="224"/>
        <end position="251"/>
    </location>
</feature>
<dbReference type="EMBL" id="BJWL01000257">
    <property type="protein sequence ID" value="GFS36585.1"/>
    <property type="molecule type" value="Genomic_DNA"/>
</dbReference>
<dbReference type="PANTHER" id="PTHR33067:SF32">
    <property type="entry name" value="ASPARTIC PEPTIDASE DDI1-TYPE DOMAIN-CONTAINING PROTEIN"/>
    <property type="match status" value="1"/>
</dbReference>
<keyword evidence="1" id="KW-0175">Coiled coil</keyword>
<sequence length="537" mass="60810">MAHHQYFLFIIVCNNEDVYRVHVSGSFSEKNPEQAFEYFDYLANLSSDWACTEPNNVNKSSTYTQHVGVKYQLGVEDEVTALSKQVEALAHAKAATSLTKESSSMCALCDTMDHCINVCPIVTRVKEVRGQVNVVGQFSRSGDNPYSNTYNPGWRNHPNFGWRQEGQQNMHHFSQNLQNLQSQLLPYHAPQSYPTQTVAPTMPQALSPTPPNAQYQPPHRRNKNNELRTKVMNLEQSHGRLEQSHRRLEQSITNLGQLVTNLEQHMGKMNSMLESLVISQQTQGRFPAQPQPNPKPAYCIEETHEQVQAITTLRSGKEIDKIIARKRVIQVGEESRDLGGESERQKVEEERKESKGKQREHDSEPSAKASNDITVEDLKHAPFPHRGCKIDRALLDLEFSVNLLPPYSVYKDLGLGELKPTCVTRELADRSVKVPRGIIEDVLIQVDTVYYLVDFIVLDTQPVNCESSKRHIPIILGRPFLATANAVIHYRHGLLKLSFGSMMLEINIFTVGKQMMEVDQLEEINVIESIIQKVCGS</sequence>